<evidence type="ECO:0000313" key="2">
    <source>
        <dbReference type="EMBL" id="KKP57653.1"/>
    </source>
</evidence>
<keyword evidence="1" id="KW-0812">Transmembrane</keyword>
<evidence type="ECO:0000256" key="1">
    <source>
        <dbReference type="SAM" id="Phobius"/>
    </source>
</evidence>
<dbReference type="STRING" id="1618434.UR52_C0027G0005"/>
<keyword evidence="1" id="KW-1133">Transmembrane helix</keyword>
<sequence length="86" mass="9944">MYIYILIYKSICQLADNINLLNVSANDATFVIVPENLWGMMLALPVVMVYEKKKRILLPIPTSLPPSLKLRKVKKAMRVKESFHLR</sequence>
<reference evidence="2 3" key="1">
    <citation type="journal article" date="2015" name="Nature">
        <title>rRNA introns, odd ribosomes, and small enigmatic genomes across a large radiation of phyla.</title>
        <authorList>
            <person name="Brown C.T."/>
            <person name="Hug L.A."/>
            <person name="Thomas B.C."/>
            <person name="Sharon I."/>
            <person name="Castelle C.J."/>
            <person name="Singh A."/>
            <person name="Wilkins M.J."/>
            <person name="Williams K.H."/>
            <person name="Banfield J.F."/>
        </authorList>
    </citation>
    <scope>NUCLEOTIDE SEQUENCE [LARGE SCALE GENOMIC DNA]</scope>
</reference>
<organism evidence="2 3">
    <name type="scientific">Candidatus Gottesmanbacteria bacterium GW2011_GWA1_34_13</name>
    <dbReference type="NCBI Taxonomy" id="1618434"/>
    <lineage>
        <taxon>Bacteria</taxon>
        <taxon>Candidatus Gottesmaniibacteriota</taxon>
    </lineage>
</organism>
<feature type="transmembrane region" description="Helical" evidence="1">
    <location>
        <begin position="28"/>
        <end position="50"/>
    </location>
</feature>
<gene>
    <name evidence="2" type="ORF">UR52_C0027G0005</name>
</gene>
<protein>
    <submittedName>
        <fullName evidence="2">Uncharacterized protein</fullName>
    </submittedName>
</protein>
<evidence type="ECO:0000313" key="3">
    <source>
        <dbReference type="Proteomes" id="UP000034176"/>
    </source>
</evidence>
<dbReference type="Proteomes" id="UP000034176">
    <property type="component" value="Unassembled WGS sequence"/>
</dbReference>
<dbReference type="EMBL" id="LBPN01000027">
    <property type="protein sequence ID" value="KKP57653.1"/>
    <property type="molecule type" value="Genomic_DNA"/>
</dbReference>
<name>A0A0G0ALB6_9BACT</name>
<proteinExistence type="predicted"/>
<comment type="caution">
    <text evidence="2">The sequence shown here is derived from an EMBL/GenBank/DDBJ whole genome shotgun (WGS) entry which is preliminary data.</text>
</comment>
<dbReference type="AlphaFoldDB" id="A0A0G0ALB6"/>
<keyword evidence="1" id="KW-0472">Membrane</keyword>
<accession>A0A0G0ALB6</accession>